<dbReference type="eggNOG" id="COG1083">
    <property type="taxonomic scope" value="Bacteria"/>
</dbReference>
<keyword evidence="1" id="KW-0808">Transferase</keyword>
<dbReference type="GO" id="GO:0008781">
    <property type="term" value="F:N-acylneuraminate cytidylyltransferase activity"/>
    <property type="evidence" value="ECO:0007669"/>
    <property type="project" value="UniProtKB-EC"/>
</dbReference>
<dbReference type="InterPro" id="IPR029044">
    <property type="entry name" value="Nucleotide-diphossugar_trans"/>
</dbReference>
<dbReference type="EC" id="2.7.7.43" evidence="1"/>
<dbReference type="STRING" id="411684.HPDFL43_01525"/>
<dbReference type="EMBL" id="ABIA03000002">
    <property type="protein sequence ID" value="EDQ34836.2"/>
    <property type="molecule type" value="Genomic_DNA"/>
</dbReference>
<keyword evidence="1" id="KW-0548">Nucleotidyltransferase</keyword>
<dbReference type="InterPro" id="IPR050793">
    <property type="entry name" value="CMP-NeuNAc_synthase"/>
</dbReference>
<dbReference type="InterPro" id="IPR003329">
    <property type="entry name" value="Cytidylyl_trans"/>
</dbReference>
<organism evidence="1 2">
    <name type="scientific">Hoeflea phototrophica (strain DSM 17068 / NCIMB 14078 / DFL-43)</name>
    <dbReference type="NCBI Taxonomy" id="411684"/>
    <lineage>
        <taxon>Bacteria</taxon>
        <taxon>Pseudomonadati</taxon>
        <taxon>Pseudomonadota</taxon>
        <taxon>Alphaproteobacteria</taxon>
        <taxon>Hyphomicrobiales</taxon>
        <taxon>Rhizobiaceae</taxon>
        <taxon>Hoeflea</taxon>
    </lineage>
</organism>
<protein>
    <submittedName>
        <fullName evidence="1">CMP-N-acetylneuraminic acid synthetase</fullName>
        <ecNumber evidence="1">2.7.7.43</ecNumber>
    </submittedName>
</protein>
<proteinExistence type="predicted"/>
<gene>
    <name evidence="1" type="ORF">HPDFL43_01525</name>
</gene>
<dbReference type="CDD" id="cd02513">
    <property type="entry name" value="CMP-NeuAc_Synthase"/>
    <property type="match status" value="1"/>
</dbReference>
<reference evidence="1 2" key="2">
    <citation type="submission" date="2012-06" db="EMBL/GenBank/DDBJ databases">
        <authorList>
            <person name="Fiebig A."/>
        </authorList>
    </citation>
    <scope>NUCLEOTIDE SEQUENCE [LARGE SCALE GENOMIC DNA]</scope>
    <source>
        <strain evidence="1 2">DFL-43</strain>
    </source>
</reference>
<dbReference type="Pfam" id="PF02348">
    <property type="entry name" value="CTP_transf_3"/>
    <property type="match status" value="1"/>
</dbReference>
<dbReference type="SUPFAM" id="SSF53448">
    <property type="entry name" value="Nucleotide-diphospho-sugar transferases"/>
    <property type="match status" value="1"/>
</dbReference>
<reference evidence="1 2" key="1">
    <citation type="submission" date="2007-10" db="EMBL/GenBank/DDBJ databases">
        <authorList>
            <person name="Wagner-Dobler I."/>
            <person name="Ferriera S."/>
            <person name="Johnson J."/>
            <person name="Kravitz S."/>
            <person name="Beeson K."/>
            <person name="Sutton G."/>
            <person name="Rogers Y.-H."/>
            <person name="Friedman R."/>
            <person name="Frazier M."/>
            <person name="Venter J.C."/>
        </authorList>
    </citation>
    <scope>NUCLEOTIDE SEQUENCE [LARGE SCALE GENOMIC DNA]</scope>
    <source>
        <strain evidence="1 2">DFL-43</strain>
    </source>
</reference>
<dbReference type="Gene3D" id="3.90.550.10">
    <property type="entry name" value="Spore Coat Polysaccharide Biosynthesis Protein SpsA, Chain A"/>
    <property type="match status" value="1"/>
</dbReference>
<name>A9CZS9_HOEPD</name>
<sequence>MYNKLRVAALIPARGGSKSVPYKNLYPVGGKPLVAWPIETAIATPEIDDIYVSTDDDRISSCALKYGVRIHHRPAELASDTALVADTVRHLYAMLVEQSEQIDVFVLLEATSPFRTPEMIRRCLKRMVDEDLDSIATFHRAEINPWRTWRITDGEPSPFIPDAIPWLPRQQLPDAYQLNGAVYAFRPGRLPADSPRLLFGKIGAEIVDSNDVIDIDEQKDFAIANAILLTQDSAKSN</sequence>
<evidence type="ECO:0000313" key="1">
    <source>
        <dbReference type="EMBL" id="EDQ34836.2"/>
    </source>
</evidence>
<evidence type="ECO:0000313" key="2">
    <source>
        <dbReference type="Proteomes" id="UP000004291"/>
    </source>
</evidence>
<dbReference type="AlphaFoldDB" id="A9CZS9"/>
<dbReference type="PANTHER" id="PTHR21485:SF3">
    <property type="entry name" value="N-ACYLNEURAMINATE CYTIDYLYLTRANSFERASE"/>
    <property type="match status" value="1"/>
</dbReference>
<dbReference type="PANTHER" id="PTHR21485">
    <property type="entry name" value="HAD SUPERFAMILY MEMBERS CMAS AND KDSC"/>
    <property type="match status" value="1"/>
</dbReference>
<dbReference type="RefSeq" id="WP_040449068.1">
    <property type="nucleotide sequence ID" value="NZ_CM002917.1"/>
</dbReference>
<keyword evidence="2" id="KW-1185">Reference proteome</keyword>
<accession>A9CZS9</accession>
<dbReference type="Proteomes" id="UP000004291">
    <property type="component" value="Chromosome"/>
</dbReference>
<comment type="caution">
    <text evidence="1">The sequence shown here is derived from an EMBL/GenBank/DDBJ whole genome shotgun (WGS) entry which is preliminary data.</text>
</comment>
<dbReference type="HOGENOM" id="CLU_042930_1_1_5"/>